<evidence type="ECO:0000256" key="7">
    <source>
        <dbReference type="SAM" id="SignalP"/>
    </source>
</evidence>
<accession>A0A138ZY70</accession>
<dbReference type="Gene3D" id="3.20.20.190">
    <property type="entry name" value="Phosphatidylinositol (PI) phosphodiesterase"/>
    <property type="match status" value="2"/>
</dbReference>
<feature type="chain" id="PRO_5007295763" description="glycerophosphodiester phosphodiesterase" evidence="7">
    <location>
        <begin position="22"/>
        <end position="386"/>
    </location>
</feature>
<dbReference type="Proteomes" id="UP000070544">
    <property type="component" value="Unassembled WGS sequence"/>
</dbReference>
<evidence type="ECO:0000256" key="1">
    <source>
        <dbReference type="ARBA" id="ARBA00007277"/>
    </source>
</evidence>
<dbReference type="InterPro" id="IPR017946">
    <property type="entry name" value="PLC-like_Pdiesterase_TIM-brl"/>
</dbReference>
<evidence type="ECO:0000313" key="9">
    <source>
        <dbReference type="EMBL" id="KXS09452.1"/>
    </source>
</evidence>
<gene>
    <name evidence="9" type="ORF">M427DRAFT_75462</name>
</gene>
<dbReference type="OrthoDB" id="1058301at2759"/>
<evidence type="ECO:0000256" key="5">
    <source>
        <dbReference type="ARBA" id="ARBA00022801"/>
    </source>
</evidence>
<evidence type="ECO:0000259" key="8">
    <source>
        <dbReference type="PROSITE" id="PS51704"/>
    </source>
</evidence>
<dbReference type="EMBL" id="KQ965864">
    <property type="protein sequence ID" value="KXS09452.1"/>
    <property type="molecule type" value="Genomic_DNA"/>
</dbReference>
<dbReference type="STRING" id="1344416.A0A138ZY70"/>
<organism evidence="9 10">
    <name type="scientific">Gonapodya prolifera (strain JEL478)</name>
    <name type="common">Monoblepharis prolifera</name>
    <dbReference type="NCBI Taxonomy" id="1344416"/>
    <lineage>
        <taxon>Eukaryota</taxon>
        <taxon>Fungi</taxon>
        <taxon>Fungi incertae sedis</taxon>
        <taxon>Chytridiomycota</taxon>
        <taxon>Chytridiomycota incertae sedis</taxon>
        <taxon>Monoblepharidomycetes</taxon>
        <taxon>Monoblepharidales</taxon>
        <taxon>Gonapodyaceae</taxon>
        <taxon>Gonapodya</taxon>
    </lineage>
</organism>
<evidence type="ECO:0000256" key="6">
    <source>
        <dbReference type="ARBA" id="ARBA00047512"/>
    </source>
</evidence>
<evidence type="ECO:0000256" key="3">
    <source>
        <dbReference type="ARBA" id="ARBA00022729"/>
    </source>
</evidence>
<comment type="catalytic activity">
    <reaction evidence="6">
        <text>a sn-glycero-3-phosphodiester + H2O = an alcohol + sn-glycerol 3-phosphate + H(+)</text>
        <dbReference type="Rhea" id="RHEA:12969"/>
        <dbReference type="ChEBI" id="CHEBI:15377"/>
        <dbReference type="ChEBI" id="CHEBI:15378"/>
        <dbReference type="ChEBI" id="CHEBI:30879"/>
        <dbReference type="ChEBI" id="CHEBI:57597"/>
        <dbReference type="ChEBI" id="CHEBI:83408"/>
        <dbReference type="EC" id="3.1.4.46"/>
    </reaction>
</comment>
<evidence type="ECO:0000256" key="2">
    <source>
        <dbReference type="ARBA" id="ARBA00012247"/>
    </source>
</evidence>
<evidence type="ECO:0000256" key="4">
    <source>
        <dbReference type="ARBA" id="ARBA00022798"/>
    </source>
</evidence>
<dbReference type="Pfam" id="PF03009">
    <property type="entry name" value="GDPD"/>
    <property type="match status" value="1"/>
</dbReference>
<name>A0A138ZY70_GONPJ</name>
<dbReference type="PANTHER" id="PTHR43620:SF7">
    <property type="entry name" value="GLYCEROPHOSPHODIESTER PHOSPHODIESTERASE GDPD5-RELATED"/>
    <property type="match status" value="1"/>
</dbReference>
<keyword evidence="5" id="KW-0378">Hydrolase</keyword>
<keyword evidence="3 7" id="KW-0732">Signal</keyword>
<dbReference type="PANTHER" id="PTHR43620">
    <property type="entry name" value="GLYCEROPHOSPHORYL DIESTER PHOSPHODIESTERASE"/>
    <property type="match status" value="1"/>
</dbReference>
<dbReference type="InterPro" id="IPR030395">
    <property type="entry name" value="GP_PDE_dom"/>
</dbReference>
<evidence type="ECO:0000313" key="10">
    <source>
        <dbReference type="Proteomes" id="UP000070544"/>
    </source>
</evidence>
<feature type="domain" description="GP-PDE" evidence="8">
    <location>
        <begin position="13"/>
        <end position="295"/>
    </location>
</feature>
<dbReference type="GO" id="GO:0006071">
    <property type="term" value="P:glycerol metabolic process"/>
    <property type="evidence" value="ECO:0007669"/>
    <property type="project" value="UniProtKB-KW"/>
</dbReference>
<dbReference type="OMA" id="SANWWIL"/>
<comment type="similarity">
    <text evidence="1">Belongs to the glycerophosphoryl diester phosphodiesterase family.</text>
</comment>
<sequence length="386" mass="43463">MKGSALSVVALGIALTSVAEAWILVPSTPLNQGAYWEAVLNHVDYVEPDLVFTKDKIVMVNHDSYLDSTVDVATRSEFASRKTGKDIWAEDVFYPNRSSWWIGDFTSDEIATIVGFIPEIKQPFYQFPYPKLGGNASVYPHTAEDLVIEMLQNNSLPSAKHPVLIQSFEYETVEYLATKYPNGKAFNGLLMLIGSANWWILTYKGLDKLAALSRATNNTIYIAPWKDVLTDGMPLYVLQSLNIDIYACNNTLTFDGFSANDTVPPSDLVAELHSRGLKYSGYTSYASPQSLSFNCQSKVPSSYNLSSLSYKPVPCPKTKRAEYFMYFSQGLDNFFVENIQEAQQLREEFNFWLISQCAKDAPESLWKSMREAMKKENVPGLNFFDI</sequence>
<dbReference type="SUPFAM" id="SSF51695">
    <property type="entry name" value="PLC-like phosphodiesterases"/>
    <property type="match status" value="1"/>
</dbReference>
<keyword evidence="10" id="KW-1185">Reference proteome</keyword>
<dbReference type="EC" id="3.1.4.46" evidence="2"/>
<protein>
    <recommendedName>
        <fullName evidence="2">glycerophosphodiester phosphodiesterase</fullName>
        <ecNumber evidence="2">3.1.4.46</ecNumber>
    </recommendedName>
</protein>
<feature type="signal peptide" evidence="7">
    <location>
        <begin position="1"/>
        <end position="21"/>
    </location>
</feature>
<keyword evidence="4" id="KW-0319">Glycerol metabolism</keyword>
<dbReference type="PROSITE" id="PS51704">
    <property type="entry name" value="GP_PDE"/>
    <property type="match status" value="1"/>
</dbReference>
<reference evidence="9 10" key="1">
    <citation type="journal article" date="2015" name="Genome Biol. Evol.">
        <title>Phylogenomic analyses indicate that early fungi evolved digesting cell walls of algal ancestors of land plants.</title>
        <authorList>
            <person name="Chang Y."/>
            <person name="Wang S."/>
            <person name="Sekimoto S."/>
            <person name="Aerts A.L."/>
            <person name="Choi C."/>
            <person name="Clum A."/>
            <person name="LaButti K.M."/>
            <person name="Lindquist E.A."/>
            <person name="Yee Ngan C."/>
            <person name="Ohm R.A."/>
            <person name="Salamov A.A."/>
            <person name="Grigoriev I.V."/>
            <person name="Spatafora J.W."/>
            <person name="Berbee M.L."/>
        </authorList>
    </citation>
    <scope>NUCLEOTIDE SEQUENCE [LARGE SCALE GENOMIC DNA]</scope>
    <source>
        <strain evidence="9 10">JEL478</strain>
    </source>
</reference>
<dbReference type="AlphaFoldDB" id="A0A138ZY70"/>
<dbReference type="GO" id="GO:0008889">
    <property type="term" value="F:glycerophosphodiester phosphodiesterase activity"/>
    <property type="evidence" value="ECO:0007669"/>
    <property type="project" value="UniProtKB-EC"/>
</dbReference>
<proteinExistence type="inferred from homology"/>
<dbReference type="GO" id="GO:0006629">
    <property type="term" value="P:lipid metabolic process"/>
    <property type="evidence" value="ECO:0007669"/>
    <property type="project" value="InterPro"/>
</dbReference>